<evidence type="ECO:0000313" key="11">
    <source>
        <dbReference type="Proteomes" id="UP000422989"/>
    </source>
</evidence>
<keyword evidence="11" id="KW-1185">Reference proteome</keyword>
<feature type="transmembrane region" description="Helical" evidence="8">
    <location>
        <begin position="30"/>
        <end position="49"/>
    </location>
</feature>
<keyword evidence="5 8" id="KW-1133">Transmembrane helix</keyword>
<sequence>MSLDPVGLLYLAASIATLVAALLPRLLGRVPVSMPIVFVAAGMGAFALFPDLPDPNPLQHPDLTLHLTEVCVIVSLMGAGLAINRRFSWRTWSTTWRLLGITMPLSIAAVAFLGWWGLGLGVASAVLLAAALAPTDPVLASEVQVSEPLTDDEGGDDDEARFAVTSEAGLNDGLAFPFTYAAIAISLAGVAPSGWLGKWLLLDVLWRLSVGVLVGLGVGWLLRRMFFSSVSQRLGFADRADGFIALGATFLAYGAAEVAEGYGFVAVFVCACTIRAGERAHGLHAVLHTFVEQVERLLTVVVLILLGGAVARGLLEAVAIEDVLFAIVLILIIRPLLGWLGMTPGKTGPRERGAIAFFGVRGVGSLFYIAYALEHGDFPGAERLWAVASLVVLGSVLVHGVAATPAMALLDRARRRRAKQRGEQTGEVDIPV</sequence>
<feature type="transmembrane region" description="Helical" evidence="8">
    <location>
        <begin position="204"/>
        <end position="222"/>
    </location>
</feature>
<evidence type="ECO:0000256" key="2">
    <source>
        <dbReference type="ARBA" id="ARBA00022448"/>
    </source>
</evidence>
<feature type="transmembrane region" description="Helical" evidence="8">
    <location>
        <begin position="323"/>
        <end position="342"/>
    </location>
</feature>
<feature type="transmembrane region" description="Helical" evidence="8">
    <location>
        <begin position="64"/>
        <end position="84"/>
    </location>
</feature>
<gene>
    <name evidence="10" type="ORF">D7D94_09845</name>
</gene>
<evidence type="ECO:0000259" key="9">
    <source>
        <dbReference type="Pfam" id="PF00999"/>
    </source>
</evidence>
<dbReference type="GO" id="GO:0015297">
    <property type="term" value="F:antiporter activity"/>
    <property type="evidence" value="ECO:0007669"/>
    <property type="project" value="UniProtKB-KW"/>
</dbReference>
<dbReference type="RefSeq" id="WP_156242438.1">
    <property type="nucleotide sequence ID" value="NZ_BAAAZL010000004.1"/>
</dbReference>
<evidence type="ECO:0000256" key="4">
    <source>
        <dbReference type="ARBA" id="ARBA00022692"/>
    </source>
</evidence>
<evidence type="ECO:0000313" key="10">
    <source>
        <dbReference type="EMBL" id="QGU27932.1"/>
    </source>
</evidence>
<keyword evidence="3" id="KW-0050">Antiport</keyword>
<keyword evidence="2" id="KW-0813">Transport</keyword>
<evidence type="ECO:0000256" key="5">
    <source>
        <dbReference type="ARBA" id="ARBA00022989"/>
    </source>
</evidence>
<feature type="domain" description="Cation/H+ exchanger transmembrane" evidence="9">
    <location>
        <begin position="19"/>
        <end position="407"/>
    </location>
</feature>
<dbReference type="OrthoDB" id="9810860at2"/>
<evidence type="ECO:0000256" key="1">
    <source>
        <dbReference type="ARBA" id="ARBA00004651"/>
    </source>
</evidence>
<feature type="transmembrane region" description="Helical" evidence="8">
    <location>
        <begin position="6"/>
        <end position="23"/>
    </location>
</feature>
<evidence type="ECO:0000256" key="7">
    <source>
        <dbReference type="ARBA" id="ARBA00023136"/>
    </source>
</evidence>
<accession>A0A6I6DSL1</accession>
<name>A0A6I6DSL1_9MICO</name>
<dbReference type="AlphaFoldDB" id="A0A6I6DSL1"/>
<feature type="transmembrane region" description="Helical" evidence="8">
    <location>
        <begin position="354"/>
        <end position="373"/>
    </location>
</feature>
<keyword evidence="6" id="KW-0406">Ion transport</keyword>
<feature type="transmembrane region" description="Helical" evidence="8">
    <location>
        <begin position="105"/>
        <end position="133"/>
    </location>
</feature>
<dbReference type="Proteomes" id="UP000422989">
    <property type="component" value="Chromosome"/>
</dbReference>
<comment type="subcellular location">
    <subcellularLocation>
        <location evidence="1">Cell membrane</location>
        <topology evidence="1">Multi-pass membrane protein</topology>
    </subcellularLocation>
</comment>
<dbReference type="GO" id="GO:1902600">
    <property type="term" value="P:proton transmembrane transport"/>
    <property type="evidence" value="ECO:0007669"/>
    <property type="project" value="InterPro"/>
</dbReference>
<dbReference type="GO" id="GO:0005886">
    <property type="term" value="C:plasma membrane"/>
    <property type="evidence" value="ECO:0007669"/>
    <property type="project" value="UniProtKB-SubCell"/>
</dbReference>
<evidence type="ECO:0000256" key="3">
    <source>
        <dbReference type="ARBA" id="ARBA00022449"/>
    </source>
</evidence>
<dbReference type="Pfam" id="PF00999">
    <property type="entry name" value="Na_H_Exchanger"/>
    <property type="match status" value="1"/>
</dbReference>
<dbReference type="KEGG" id="moj:D7D94_09845"/>
<protein>
    <submittedName>
        <fullName evidence="10">Sodium:proton antiporter</fullName>
    </submittedName>
</protein>
<feature type="transmembrane region" description="Helical" evidence="8">
    <location>
        <begin position="294"/>
        <end position="311"/>
    </location>
</feature>
<organism evidence="10 11">
    <name type="scientific">Microbacterium oryzae</name>
    <dbReference type="NCBI Taxonomy" id="743009"/>
    <lineage>
        <taxon>Bacteria</taxon>
        <taxon>Bacillati</taxon>
        <taxon>Actinomycetota</taxon>
        <taxon>Actinomycetes</taxon>
        <taxon>Micrococcales</taxon>
        <taxon>Microbacteriaceae</taxon>
        <taxon>Microbacterium</taxon>
    </lineage>
</organism>
<keyword evidence="7 8" id="KW-0472">Membrane</keyword>
<feature type="transmembrane region" description="Helical" evidence="8">
    <location>
        <begin position="178"/>
        <end position="197"/>
    </location>
</feature>
<keyword evidence="4 8" id="KW-0812">Transmembrane</keyword>
<evidence type="ECO:0000256" key="6">
    <source>
        <dbReference type="ARBA" id="ARBA00023065"/>
    </source>
</evidence>
<reference evidence="10 11" key="1">
    <citation type="submission" date="2018-09" db="EMBL/GenBank/DDBJ databases">
        <title>Whole genome sequencing of Microbacterium oryzae strain MB-10T.</title>
        <authorList>
            <person name="Das S.K."/>
        </authorList>
    </citation>
    <scope>NUCLEOTIDE SEQUENCE [LARGE SCALE GENOMIC DNA]</scope>
    <source>
        <strain evidence="10 11">MB-10</strain>
    </source>
</reference>
<dbReference type="PANTHER" id="PTHR32507">
    <property type="entry name" value="NA(+)/H(+) ANTIPORTER 1"/>
    <property type="match status" value="1"/>
</dbReference>
<evidence type="ECO:0000256" key="8">
    <source>
        <dbReference type="SAM" id="Phobius"/>
    </source>
</evidence>
<proteinExistence type="predicted"/>
<dbReference type="InterPro" id="IPR006153">
    <property type="entry name" value="Cation/H_exchanger_TM"/>
</dbReference>
<dbReference type="EMBL" id="CP032550">
    <property type="protein sequence ID" value="QGU27932.1"/>
    <property type="molecule type" value="Genomic_DNA"/>
</dbReference>
<dbReference type="PANTHER" id="PTHR32507:SF8">
    <property type="entry name" value="CNH1P"/>
    <property type="match status" value="1"/>
</dbReference>
<feature type="transmembrane region" description="Helical" evidence="8">
    <location>
        <begin position="242"/>
        <end position="274"/>
    </location>
</feature>
<feature type="transmembrane region" description="Helical" evidence="8">
    <location>
        <begin position="385"/>
        <end position="410"/>
    </location>
</feature>